<evidence type="ECO:0000256" key="1">
    <source>
        <dbReference type="SAM" id="MobiDB-lite"/>
    </source>
</evidence>
<dbReference type="AlphaFoldDB" id="A0AAE3VUW1"/>
<dbReference type="RefSeq" id="WP_307235355.1">
    <property type="nucleotide sequence ID" value="NZ_JAUSUZ010000001.1"/>
</dbReference>
<dbReference type="EMBL" id="JAUSUZ010000001">
    <property type="protein sequence ID" value="MDQ0364166.1"/>
    <property type="molecule type" value="Genomic_DNA"/>
</dbReference>
<protein>
    <submittedName>
        <fullName evidence="2">Uncharacterized protein</fullName>
    </submittedName>
</protein>
<dbReference type="Gene3D" id="2.60.120.260">
    <property type="entry name" value="Galactose-binding domain-like"/>
    <property type="match status" value="1"/>
</dbReference>
<name>A0AAE3VUW1_9ACTN</name>
<dbReference type="InterPro" id="IPR008979">
    <property type="entry name" value="Galactose-bd-like_sf"/>
</dbReference>
<organism evidence="2 3">
    <name type="scientific">Catenuloplanes indicus</name>
    <dbReference type="NCBI Taxonomy" id="137267"/>
    <lineage>
        <taxon>Bacteria</taxon>
        <taxon>Bacillati</taxon>
        <taxon>Actinomycetota</taxon>
        <taxon>Actinomycetes</taxon>
        <taxon>Micromonosporales</taxon>
        <taxon>Micromonosporaceae</taxon>
        <taxon>Catenuloplanes</taxon>
    </lineage>
</organism>
<evidence type="ECO:0000313" key="3">
    <source>
        <dbReference type="Proteomes" id="UP001240236"/>
    </source>
</evidence>
<dbReference type="SUPFAM" id="SSF49785">
    <property type="entry name" value="Galactose-binding domain-like"/>
    <property type="match status" value="1"/>
</dbReference>
<evidence type="ECO:0000313" key="2">
    <source>
        <dbReference type="EMBL" id="MDQ0364166.1"/>
    </source>
</evidence>
<reference evidence="2 3" key="1">
    <citation type="submission" date="2023-07" db="EMBL/GenBank/DDBJ databases">
        <title>Sequencing the genomes of 1000 actinobacteria strains.</title>
        <authorList>
            <person name="Klenk H.-P."/>
        </authorList>
    </citation>
    <scope>NUCLEOTIDE SEQUENCE [LARGE SCALE GENOMIC DNA]</scope>
    <source>
        <strain evidence="2 3">DSM 44709</strain>
    </source>
</reference>
<feature type="region of interest" description="Disordered" evidence="1">
    <location>
        <begin position="30"/>
        <end position="49"/>
    </location>
</feature>
<gene>
    <name evidence="2" type="ORF">J2S42_000835</name>
</gene>
<keyword evidence="3" id="KW-1185">Reference proteome</keyword>
<sequence>MAARPAPWWKQVDDAAALIASAVNAAAARAGRDGTYSPPRGSPPPRRRRRAASLRHLAEVIRTYRMAPGRAVDKDDVAGVLAGDLRHLTDPVTVVAVARASHRIAGVPFGADDARRLTVAVDYLNALLAAAHEADRRAPDLLPVPRPAAALLPWGAHGRGQHGVDAEELDADGLGAAGPGAAGWDSEGLSAGSRYVMVPIAARPPDPPGSGASSRWARLRPGPASWAALVAIFATGVVVGVTGSRLAEPRTVRGASDIPASATAPATATDQAGPVRPACLPPGAAKPSGAMVMGPPGVPETVSPNWWPNNPHLDLSPTDTGFVAAVPADSVTPSDLMGIRSGITIIKDHRYRFDFTVSGDRRRDILRRIQDNESPEYRESLTRNVPVGPVPCRLSYTFTAAATSQATGEVTFQLGGKGAYRVTVEDAVLVELSV</sequence>
<proteinExistence type="predicted"/>
<dbReference type="Proteomes" id="UP001240236">
    <property type="component" value="Unassembled WGS sequence"/>
</dbReference>
<comment type="caution">
    <text evidence="2">The sequence shown here is derived from an EMBL/GenBank/DDBJ whole genome shotgun (WGS) entry which is preliminary data.</text>
</comment>
<accession>A0AAE3VUW1</accession>